<dbReference type="EMBL" id="LAZR01005372">
    <property type="protein sequence ID" value="KKN00466.1"/>
    <property type="molecule type" value="Genomic_DNA"/>
</dbReference>
<name>A0A0F9PHG1_9ZZZZ</name>
<reference evidence="1" key="1">
    <citation type="journal article" date="2015" name="Nature">
        <title>Complex archaea that bridge the gap between prokaryotes and eukaryotes.</title>
        <authorList>
            <person name="Spang A."/>
            <person name="Saw J.H."/>
            <person name="Jorgensen S.L."/>
            <person name="Zaremba-Niedzwiedzka K."/>
            <person name="Martijn J."/>
            <person name="Lind A.E."/>
            <person name="van Eijk R."/>
            <person name="Schleper C."/>
            <person name="Guy L."/>
            <person name="Ettema T.J."/>
        </authorList>
    </citation>
    <scope>NUCLEOTIDE SEQUENCE</scope>
</reference>
<accession>A0A0F9PHG1</accession>
<sequence length="83" mass="9389">MKEWRPEGFENPYTPDLEQTEEYLDHGARDQSIFEDGADAVVVALRGSSESLMKADVSRVFRTLFSKMTSRGMWVFIPDGKAG</sequence>
<comment type="caution">
    <text evidence="1">The sequence shown here is derived from an EMBL/GenBank/DDBJ whole genome shotgun (WGS) entry which is preliminary data.</text>
</comment>
<organism evidence="1">
    <name type="scientific">marine sediment metagenome</name>
    <dbReference type="NCBI Taxonomy" id="412755"/>
    <lineage>
        <taxon>unclassified sequences</taxon>
        <taxon>metagenomes</taxon>
        <taxon>ecological metagenomes</taxon>
    </lineage>
</organism>
<proteinExistence type="predicted"/>
<protein>
    <submittedName>
        <fullName evidence="1">Uncharacterized protein</fullName>
    </submittedName>
</protein>
<gene>
    <name evidence="1" type="ORF">LCGC14_1137620</name>
</gene>
<evidence type="ECO:0000313" key="1">
    <source>
        <dbReference type="EMBL" id="KKN00466.1"/>
    </source>
</evidence>
<dbReference type="AlphaFoldDB" id="A0A0F9PHG1"/>